<sequence>MSHIVVKRPPRALPPDVPTGELLLESPPELPRGQQEGVLMQVLPMLGMGSSVVFFFMPNTPPFMRVMGALMAVSTVALVIAQVVRYRRGTQGQMADVRRDYLKYLAQTRRVVRRTARAQRDAQLYLHPAPDQLWALVAEGGRVWERRIADDDFAQARIGLGAQTLSTPLVAPETAPVDELEPLTAGAMQRFLAVHAALEGLPVAVALRRFYHLTVSGDPATVHGTARALVAQLVALHSPEDLRVAVVAARGAQSRWDWTKWLPHTQVPGSTDGAGTKRLFGDDLGELSELLEGLDERPRFSRDGQPLLDQPHLVVVLEGGMVPPDSVFAAAEGIQGVTVVEVVPGDLDEPRGGLSVVARPGRLELRSADGAVYEGVPDTLSPEAAEALARQLAPLRMGGGDDDEPLLANLDFTELLGLGDAGAVDAARTWRPRTQSERLRVPIGVGEDGHPVMLDLKEAALDGMGPHGLCVGATGSGKSELLRTLVLGLAVTHSSETLNFVLADFKGGATFTGMAQLPHVSAVITNLADDLTLVDRMGDSIRGELQRRQELLRSAGNYANIHDYEKARAAGAPLEPLASLVLVIDEFSELLTAKPDFIDMFIQIGRIGRSLGVHLLLASQRLEEGRLRGLETYLSYRIGLRTFSAAESRTALGVPDAYHLPSVPGSGYLKFGTDEMTRFKAAYVSGAYRTGPAAPVGGPLPVERRPALFTAAPVPVTYAVPDPDALLAPVRRGDDALADTVLDVIVRRLEGQGPPAHQVWLPPLDEAPPLDQLLPPLVTTAERGLHSADYARPGGLVVPLGLVDKPFEQRREILYRDFSGAAGHMLLVGGPQSGKSTLLRTLITAFALTHTPHEVQFYGLDFGGGGLASLADLPHVGGVASRLDPERVRRTVAEVAGVLGRREEYFRAHGIDSIGTYRRRRAAGELPDQPWGDVFLVIDGWGSFKQDYEMLEPVVTDIAARGLGYGVHLVVSASRYMELRASLKDQMLGRLELRLGDALDSEFDRKVAANVPAGVPGRGQVPEKLHFMAALPRTDGVAGDAEGLAGATAAMVGAVAGHWSGPHAPRVRLLPRRLLADQLPKGFEFPQRGIAIGIDETALEPVFLDFEADPFFLVFGESESGKTALLRLIARQIAERYGPDEAKIVVGDYRRSLLEAVPESHLLEYAPMANSLEVHMSALQGLMNRRAPQPDVTPQQLRDRSWWTGPKVFIMIDDYELVATSNGNPLAVLTEHLPFARDIGVRFVIARNSAGASRALFEPFMQRIKELGAQGLILSGDPGEGDILGRVRPRPMPPGRGVLVTRRRGNPLIQTGWLPDR</sequence>
<gene>
    <name evidence="13" type="primary">eccCa</name>
    <name evidence="13" type="ORF">IHE55_22060</name>
</gene>
<keyword evidence="6 9" id="KW-0067">ATP-binding</keyword>
<evidence type="ECO:0000256" key="10">
    <source>
        <dbReference type="SAM" id="MobiDB-lite"/>
    </source>
</evidence>
<dbReference type="SMART" id="SM00382">
    <property type="entry name" value="AAA"/>
    <property type="match status" value="3"/>
</dbReference>
<feature type="domain" description="FtsK" evidence="12">
    <location>
        <begin position="449"/>
        <end position="649"/>
    </location>
</feature>
<keyword evidence="7 11" id="KW-1133">Transmembrane helix</keyword>
<evidence type="ECO:0000256" key="4">
    <source>
        <dbReference type="ARBA" id="ARBA00022737"/>
    </source>
</evidence>
<evidence type="ECO:0000256" key="6">
    <source>
        <dbReference type="ARBA" id="ARBA00022840"/>
    </source>
</evidence>
<keyword evidence="2" id="KW-1003">Cell membrane</keyword>
<evidence type="ECO:0000313" key="14">
    <source>
        <dbReference type="Proteomes" id="UP000807371"/>
    </source>
</evidence>
<feature type="compositionally biased region" description="Basic residues" evidence="10">
    <location>
        <begin position="1"/>
        <end position="10"/>
    </location>
</feature>
<keyword evidence="14" id="KW-1185">Reference proteome</keyword>
<keyword evidence="4" id="KW-0677">Repeat</keyword>
<evidence type="ECO:0000256" key="11">
    <source>
        <dbReference type="SAM" id="Phobius"/>
    </source>
</evidence>
<dbReference type="PROSITE" id="PS50901">
    <property type="entry name" value="FTSK"/>
    <property type="match status" value="3"/>
</dbReference>
<dbReference type="NCBIfam" id="TIGR03924">
    <property type="entry name" value="T7SS_EccC_a"/>
    <property type="match status" value="1"/>
</dbReference>
<dbReference type="InterPro" id="IPR027417">
    <property type="entry name" value="P-loop_NTPase"/>
</dbReference>
<feature type="binding site" evidence="9">
    <location>
        <begin position="472"/>
        <end position="479"/>
    </location>
    <ligand>
        <name>ATP</name>
        <dbReference type="ChEBI" id="CHEBI:30616"/>
    </ligand>
</feature>
<dbReference type="InterPro" id="IPR023836">
    <property type="entry name" value="EccCa-like_Actinobacteria"/>
</dbReference>
<proteinExistence type="predicted"/>
<evidence type="ECO:0000256" key="7">
    <source>
        <dbReference type="ARBA" id="ARBA00022989"/>
    </source>
</evidence>
<accession>A0ABS0NQ21</accession>
<evidence type="ECO:0000256" key="8">
    <source>
        <dbReference type="ARBA" id="ARBA00023136"/>
    </source>
</evidence>
<reference evidence="13 14" key="1">
    <citation type="submission" date="2020-09" db="EMBL/GenBank/DDBJ databases">
        <title>Biosynthesis of the nuclear factor of activated T cells inhibitor NFAT-133 and its congeners in Streptomyces pactum.</title>
        <authorList>
            <person name="Zhou W."/>
            <person name="Posri P."/>
            <person name="Abugrain M.E."/>
            <person name="Weisberg A.J."/>
            <person name="Chang J.H."/>
            <person name="Mahmud T."/>
        </authorList>
    </citation>
    <scope>NUCLEOTIDE SEQUENCE [LARGE SCALE GENOMIC DNA]</scope>
    <source>
        <strain evidence="13 14">ATCC 27456</strain>
    </source>
</reference>
<evidence type="ECO:0000256" key="2">
    <source>
        <dbReference type="ARBA" id="ARBA00022475"/>
    </source>
</evidence>
<dbReference type="PANTHER" id="PTHR22683">
    <property type="entry name" value="SPORULATION PROTEIN RELATED"/>
    <property type="match status" value="1"/>
</dbReference>
<organism evidence="13 14">
    <name type="scientific">Streptomyces pactum</name>
    <dbReference type="NCBI Taxonomy" id="68249"/>
    <lineage>
        <taxon>Bacteria</taxon>
        <taxon>Bacillati</taxon>
        <taxon>Actinomycetota</taxon>
        <taxon>Actinomycetes</taxon>
        <taxon>Kitasatosporales</taxon>
        <taxon>Streptomycetaceae</taxon>
        <taxon>Streptomyces</taxon>
    </lineage>
</organism>
<feature type="transmembrane region" description="Helical" evidence="11">
    <location>
        <begin position="38"/>
        <end position="57"/>
    </location>
</feature>
<dbReference type="InterPro" id="IPR050206">
    <property type="entry name" value="FtsK/SpoIIIE/SftA"/>
</dbReference>
<feature type="region of interest" description="Disordered" evidence="10">
    <location>
        <begin position="1"/>
        <end position="30"/>
    </location>
</feature>
<keyword evidence="3 11" id="KW-0812">Transmembrane</keyword>
<feature type="transmembrane region" description="Helical" evidence="11">
    <location>
        <begin position="63"/>
        <end position="84"/>
    </location>
</feature>
<dbReference type="PANTHER" id="PTHR22683:SF1">
    <property type="entry name" value="TYPE VII SECRETION SYSTEM PROTEIN ESSC"/>
    <property type="match status" value="1"/>
</dbReference>
<evidence type="ECO:0000256" key="5">
    <source>
        <dbReference type="ARBA" id="ARBA00022741"/>
    </source>
</evidence>
<evidence type="ECO:0000256" key="3">
    <source>
        <dbReference type="ARBA" id="ARBA00022692"/>
    </source>
</evidence>
<dbReference type="NCBIfam" id="TIGR03925">
    <property type="entry name" value="T7SS_EccC_b"/>
    <property type="match status" value="1"/>
</dbReference>
<dbReference type="Gene3D" id="3.40.50.300">
    <property type="entry name" value="P-loop containing nucleotide triphosphate hydrolases"/>
    <property type="match status" value="4"/>
</dbReference>
<comment type="caution">
    <text evidence="13">The sequence shown here is derived from an EMBL/GenBank/DDBJ whole genome shotgun (WGS) entry which is preliminary data.</text>
</comment>
<evidence type="ECO:0000256" key="1">
    <source>
        <dbReference type="ARBA" id="ARBA00004651"/>
    </source>
</evidence>
<keyword evidence="5 9" id="KW-0547">Nucleotide-binding</keyword>
<name>A0ABS0NQ21_9ACTN</name>
<dbReference type="SUPFAM" id="SSF52540">
    <property type="entry name" value="P-loop containing nucleoside triphosphate hydrolases"/>
    <property type="match status" value="3"/>
</dbReference>
<dbReference type="InterPro" id="IPR003593">
    <property type="entry name" value="AAA+_ATPase"/>
</dbReference>
<evidence type="ECO:0000313" key="13">
    <source>
        <dbReference type="EMBL" id="MBH5337298.1"/>
    </source>
</evidence>
<comment type="subcellular location">
    <subcellularLocation>
        <location evidence="1">Cell membrane</location>
        <topology evidence="1">Multi-pass membrane protein</topology>
    </subcellularLocation>
</comment>
<dbReference type="RefSeq" id="WP_197990607.1">
    <property type="nucleotide sequence ID" value="NZ_JACYXC010000001.1"/>
</dbReference>
<feature type="domain" description="FtsK" evidence="12">
    <location>
        <begin position="810"/>
        <end position="1002"/>
    </location>
</feature>
<feature type="domain" description="FtsK" evidence="12">
    <location>
        <begin position="1099"/>
        <end position="1282"/>
    </location>
</feature>
<dbReference type="InterPro" id="IPR002543">
    <property type="entry name" value="FtsK_dom"/>
</dbReference>
<dbReference type="InterPro" id="IPR023837">
    <property type="entry name" value="EccCb-like_Actinobacteria"/>
</dbReference>
<evidence type="ECO:0000259" key="12">
    <source>
        <dbReference type="PROSITE" id="PS50901"/>
    </source>
</evidence>
<dbReference type="Proteomes" id="UP000807371">
    <property type="component" value="Unassembled WGS sequence"/>
</dbReference>
<evidence type="ECO:0000256" key="9">
    <source>
        <dbReference type="PROSITE-ProRule" id="PRU00289"/>
    </source>
</evidence>
<feature type="binding site" evidence="9">
    <location>
        <begin position="1116"/>
        <end position="1123"/>
    </location>
    <ligand>
        <name>ATP</name>
        <dbReference type="ChEBI" id="CHEBI:30616"/>
    </ligand>
</feature>
<feature type="binding site" evidence="9">
    <location>
        <begin position="829"/>
        <end position="836"/>
    </location>
    <ligand>
        <name>ATP</name>
        <dbReference type="ChEBI" id="CHEBI:30616"/>
    </ligand>
</feature>
<dbReference type="EMBL" id="JACYXC010000001">
    <property type="protein sequence ID" value="MBH5337298.1"/>
    <property type="molecule type" value="Genomic_DNA"/>
</dbReference>
<keyword evidence="8 11" id="KW-0472">Membrane</keyword>
<dbReference type="Pfam" id="PF01580">
    <property type="entry name" value="FtsK_SpoIIIE"/>
    <property type="match status" value="2"/>
</dbReference>
<protein>
    <submittedName>
        <fullName evidence="13">Type VII secretion protein EccCa</fullName>
    </submittedName>
</protein>